<reference evidence="4" key="1">
    <citation type="submission" date="2017-06" db="EMBL/GenBank/DDBJ databases">
        <title>Capnocytophaga spp. assemblies.</title>
        <authorList>
            <person name="Gulvik C.A."/>
        </authorList>
    </citation>
    <scope>NUCLEOTIDE SEQUENCE [LARGE SCALE GENOMIC DNA]</scope>
    <source>
        <strain evidence="4">H4486</strain>
    </source>
</reference>
<organism evidence="3 4">
    <name type="scientific">Capnocytophaga sputigena</name>
    <dbReference type="NCBI Taxonomy" id="1019"/>
    <lineage>
        <taxon>Bacteria</taxon>
        <taxon>Pseudomonadati</taxon>
        <taxon>Bacteroidota</taxon>
        <taxon>Flavobacteriia</taxon>
        <taxon>Flavobacteriales</taxon>
        <taxon>Flavobacteriaceae</taxon>
        <taxon>Capnocytophaga</taxon>
    </lineage>
</organism>
<accession>A0A250F1J6</accession>
<evidence type="ECO:0000313" key="3">
    <source>
        <dbReference type="EMBL" id="ATA79002.1"/>
    </source>
</evidence>
<gene>
    <name evidence="3" type="ORF">CGC59_04590</name>
</gene>
<dbReference type="EMBL" id="CP022383">
    <property type="protein sequence ID" value="ATA79002.1"/>
    <property type="molecule type" value="Genomic_DNA"/>
</dbReference>
<keyword evidence="2" id="KW-0812">Transmembrane</keyword>
<keyword evidence="2" id="KW-0472">Membrane</keyword>
<evidence type="ECO:0000313" key="4">
    <source>
        <dbReference type="Proteomes" id="UP000217334"/>
    </source>
</evidence>
<name>A0A250F1J6_CAPSP</name>
<protein>
    <submittedName>
        <fullName evidence="3">Uncharacterized protein</fullName>
    </submittedName>
</protein>
<keyword evidence="2" id="KW-1133">Transmembrane helix</keyword>
<proteinExistence type="predicted"/>
<feature type="transmembrane region" description="Helical" evidence="2">
    <location>
        <begin position="21"/>
        <end position="44"/>
    </location>
</feature>
<feature type="region of interest" description="Disordered" evidence="1">
    <location>
        <begin position="55"/>
        <end position="80"/>
    </location>
</feature>
<dbReference type="Proteomes" id="UP000217334">
    <property type="component" value="Chromosome"/>
</dbReference>
<evidence type="ECO:0000256" key="1">
    <source>
        <dbReference type="SAM" id="MobiDB-lite"/>
    </source>
</evidence>
<sequence length="80" mass="8187">MIFNHIEKRNKNTSYKLAPAGGAVGIVGIVGAVGAVGIVGVVGYKLAPAGGGVQATSLHQRGERGNEGTSYKLAPEEKLR</sequence>
<evidence type="ECO:0000256" key="2">
    <source>
        <dbReference type="SAM" id="Phobius"/>
    </source>
</evidence>
<dbReference type="AlphaFoldDB" id="A0A250F1J6"/>